<sequence length="169" mass="17982">MSRGVKIILFLIFFVVFFEAGLFASYTIVTQQAPNPADLIEMQINGVTSLLNLGPKIATQKDITILNENEVVDALKTKTGIDGINLQSLKATTYQDTSADTITVNLTAMGYKDSQTGGTTGNASSGPIVIKSNETYSITATAVGTPKNKGVQIDVNSIVITATRVLYNS</sequence>
<dbReference type="Proteomes" id="UP000606900">
    <property type="component" value="Unassembled WGS sequence"/>
</dbReference>
<dbReference type="EMBL" id="LN734822">
    <property type="protein sequence ID" value="CEL26027.1"/>
    <property type="molecule type" value="Genomic_DNA"/>
</dbReference>
<dbReference type="KEGG" id="mfi:DSM1535_1311"/>
<evidence type="ECO:0000313" key="5">
    <source>
        <dbReference type="Proteomes" id="UP000029661"/>
    </source>
</evidence>
<reference evidence="1" key="1">
    <citation type="submission" date="2013-12" db="EMBL/GenBank/DDBJ databases">
        <title>The complete genome sequence of Methanobacterium sp. BRM9.</title>
        <authorList>
            <consortium name="Pastoral Greenhouse Gas Research Consortium"/>
            <person name="Kelly W.J."/>
            <person name="Leahy S.C."/>
            <person name="Perry R."/>
            <person name="Li D."/>
            <person name="Altermann E."/>
            <person name="Lambie S.C."/>
            <person name="Attwood G.T."/>
        </authorList>
    </citation>
    <scope>NUCLEOTIDE SEQUENCE [LARGE SCALE GENOMIC DNA]</scope>
    <source>
        <strain evidence="1">BRM9</strain>
    </source>
</reference>
<organism evidence="1 5">
    <name type="scientific">Methanobacterium formicicum</name>
    <dbReference type="NCBI Taxonomy" id="2162"/>
    <lineage>
        <taxon>Archaea</taxon>
        <taxon>Methanobacteriati</taxon>
        <taxon>Methanobacteriota</taxon>
        <taxon>Methanomada group</taxon>
        <taxon>Methanobacteria</taxon>
        <taxon>Methanobacteriales</taxon>
        <taxon>Methanobacteriaceae</taxon>
        <taxon>Methanobacterium</taxon>
    </lineage>
</organism>
<dbReference type="PATRIC" id="fig|2162.10.peg.2489"/>
<reference evidence="2" key="2">
    <citation type="submission" date="2014-08" db="EMBL/GenBank/DDBJ databases">
        <authorList>
            <person name="Wibberg D."/>
        </authorList>
    </citation>
    <scope>NUCLEOTIDE SEQUENCE</scope>
</reference>
<reference evidence="3" key="3">
    <citation type="submission" date="2014-09" db="EMBL/GenBank/DDBJ databases">
        <authorList>
            <person name="Bishop-Lilly K.A."/>
            <person name="Broomall S.M."/>
            <person name="Chain P.S."/>
            <person name="Chertkov O."/>
            <person name="Coyne S.R."/>
            <person name="Daligault H.E."/>
            <person name="Davenport K.W."/>
            <person name="Erkkila T."/>
            <person name="Frey K.G."/>
            <person name="Gibbons H.S."/>
            <person name="Gu W."/>
            <person name="Jaissle J."/>
            <person name="Johnson S.L."/>
            <person name="Koroleva G.I."/>
            <person name="Ladner J.T."/>
            <person name="Lo C.-C."/>
            <person name="Minogue T.D."/>
            <person name="Munk C."/>
            <person name="Palacios G.F."/>
            <person name="Redden C.L."/>
            <person name="Rosenzweig C.N."/>
            <person name="Scholz M.B."/>
            <person name="Teshima H."/>
            <person name="Xu Y."/>
        </authorList>
    </citation>
    <scope>NUCLEOTIDE SEQUENCE</scope>
    <source>
        <strain evidence="3">Mb9</strain>
    </source>
</reference>
<dbReference type="Proteomes" id="UP000029661">
    <property type="component" value="Chromosome"/>
</dbReference>
<dbReference type="OrthoDB" id="71026at2157"/>
<dbReference type="EMBL" id="JADIIL010000019">
    <property type="protein sequence ID" value="MBF4474993.1"/>
    <property type="molecule type" value="Genomic_DNA"/>
</dbReference>
<gene>
    <name evidence="1" type="ORF">BRM9_2379</name>
    <name evidence="2" type="ORF">DSM1535_1311</name>
    <name evidence="4" type="ORF">ISP06_05920</name>
    <name evidence="3" type="ORF">MB9_2417</name>
</gene>
<dbReference type="KEGG" id="mfc:BRM9_2379"/>
<proteinExistence type="predicted"/>
<accession>A0A089ZVX2</accession>
<name>A0A089ZVX2_METFO</name>
<reference evidence="4" key="4">
    <citation type="submission" date="2020-10" db="EMBL/GenBank/DDBJ databases">
        <title>Dehalococcoides mccartyi of a TCE/Cr reducing biochatode.</title>
        <authorList>
            <person name="Matturro B."/>
        </authorList>
    </citation>
    <scope>NUCLEOTIDE SEQUENCE</scope>
    <source>
        <strain evidence="4">Bin2</strain>
    </source>
</reference>
<evidence type="ECO:0000313" key="2">
    <source>
        <dbReference type="EMBL" id="CEA13647.1"/>
    </source>
</evidence>
<evidence type="ECO:0000313" key="1">
    <source>
        <dbReference type="EMBL" id="AIS33179.1"/>
    </source>
</evidence>
<dbReference type="EMBL" id="LN515531">
    <property type="protein sequence ID" value="CEA13647.1"/>
    <property type="molecule type" value="Genomic_DNA"/>
</dbReference>
<dbReference type="AlphaFoldDB" id="A0A089ZVX2"/>
<evidence type="ECO:0000313" key="3">
    <source>
        <dbReference type="EMBL" id="CEL26027.1"/>
    </source>
</evidence>
<protein>
    <submittedName>
        <fullName evidence="2">Putative membrane protein</fullName>
    </submittedName>
</protein>
<dbReference type="Proteomes" id="UP000062768">
    <property type="component" value="Chromosome I"/>
</dbReference>
<dbReference type="EMBL" id="CP006933">
    <property type="protein sequence ID" value="AIS33179.1"/>
    <property type="molecule type" value="Genomic_DNA"/>
</dbReference>
<keyword evidence="6" id="KW-1185">Reference proteome</keyword>
<evidence type="ECO:0000313" key="4">
    <source>
        <dbReference type="EMBL" id="MBF4474993.1"/>
    </source>
</evidence>
<evidence type="ECO:0000313" key="6">
    <source>
        <dbReference type="Proteomes" id="UP000062768"/>
    </source>
</evidence>